<dbReference type="EMBL" id="UINC01032751">
    <property type="protein sequence ID" value="SVB20928.1"/>
    <property type="molecule type" value="Genomic_DNA"/>
</dbReference>
<evidence type="ECO:0000259" key="1">
    <source>
        <dbReference type="PROSITE" id="PS51725"/>
    </source>
</evidence>
<dbReference type="AlphaFoldDB" id="A0A382C4C6"/>
<dbReference type="InterPro" id="IPR011008">
    <property type="entry name" value="Dimeric_a/b-barrel"/>
</dbReference>
<dbReference type="SUPFAM" id="SSF54909">
    <property type="entry name" value="Dimeric alpha+beta barrel"/>
    <property type="match status" value="1"/>
</dbReference>
<sequence length="99" mass="11419">VGNISFIAWMTVKEGREKEFISHCKSLAERVTENEPGILYYRFFKLREPRRYAVVESFADEAAEEIHMNSAHLAEIAPPLLDCLEGDPAYVREYLDPID</sequence>
<dbReference type="Pfam" id="PF03992">
    <property type="entry name" value="ABM"/>
    <property type="match status" value="1"/>
</dbReference>
<feature type="domain" description="ABM" evidence="1">
    <location>
        <begin position="4"/>
        <end position="94"/>
    </location>
</feature>
<organism evidence="2">
    <name type="scientific">marine metagenome</name>
    <dbReference type="NCBI Taxonomy" id="408172"/>
    <lineage>
        <taxon>unclassified sequences</taxon>
        <taxon>metagenomes</taxon>
        <taxon>ecological metagenomes</taxon>
    </lineage>
</organism>
<accession>A0A382C4C6</accession>
<name>A0A382C4C6_9ZZZZ</name>
<dbReference type="PROSITE" id="PS51725">
    <property type="entry name" value="ABM"/>
    <property type="match status" value="1"/>
</dbReference>
<dbReference type="InterPro" id="IPR007138">
    <property type="entry name" value="ABM_dom"/>
</dbReference>
<feature type="non-terminal residue" evidence="2">
    <location>
        <position position="1"/>
    </location>
</feature>
<reference evidence="2" key="1">
    <citation type="submission" date="2018-05" db="EMBL/GenBank/DDBJ databases">
        <authorList>
            <person name="Lanie J.A."/>
            <person name="Ng W.-L."/>
            <person name="Kazmierczak K.M."/>
            <person name="Andrzejewski T.M."/>
            <person name="Davidsen T.M."/>
            <person name="Wayne K.J."/>
            <person name="Tettelin H."/>
            <person name="Glass J.I."/>
            <person name="Rusch D."/>
            <person name="Podicherti R."/>
            <person name="Tsui H.-C.T."/>
            <person name="Winkler M.E."/>
        </authorList>
    </citation>
    <scope>NUCLEOTIDE SEQUENCE</scope>
</reference>
<protein>
    <recommendedName>
        <fullName evidence="1">ABM domain-containing protein</fullName>
    </recommendedName>
</protein>
<dbReference type="Gene3D" id="3.30.70.100">
    <property type="match status" value="1"/>
</dbReference>
<gene>
    <name evidence="2" type="ORF">METZ01_LOCUS173782</name>
</gene>
<proteinExistence type="predicted"/>
<evidence type="ECO:0000313" key="2">
    <source>
        <dbReference type="EMBL" id="SVB20928.1"/>
    </source>
</evidence>